<sequence length="582" mass="65876">MKTLIIALGFITTTTLALDRPRLQIINAAPREVEVFWVKPDGGRVPNGKIAPGKDNILGTSLGHRFVIVDQQQETEVVCKVRIQGFRYDPQAKDGVPACYTQRESAHGFPIVATAKTNPYALKEVAYLLNLMLDHRPDVRQAMIDSGARMIIMAHDEYTTDLPEFSRLADEPVKGFENLPAKTYWDTRARGLGGSQTDPFCSCAEENVLGFPGDPYAKECIVIHEFAHNIHLRGLLNVDPTFDTRLKAAYDAAMKTGLWRGKYASVNHHEYWAEGVQSWFDDNRVNDHDHNHVHLRSQLIEYDPGLAALCREVFGDTELHYSKPATRLTGHMAGYDPAKAPAFTWPATMQAARELIKAKAQKRDADANTAREIRSIEGWQVSISRELLTKDAELTGKALHLLTQQLQEIVRVVPPKAVDELRKVTLYFNPQYPKSHPRAEYHSGAGWLKENGRDPVMAKAVEFTNVSIFEAETRRMPNFALHELAHAYHDRVLGFDNTEIEAAFQHAKAAGIYDKVQRQDSEGRKRLAKAYAMTNAREYFAECSESFFTRNDFYPFTKEELKQHDPEMFALLTKLWGARPQP</sequence>
<organism evidence="1 2">
    <name type="scientific">Prosthecobacter fluviatilis</name>
    <dbReference type="NCBI Taxonomy" id="445931"/>
    <lineage>
        <taxon>Bacteria</taxon>
        <taxon>Pseudomonadati</taxon>
        <taxon>Verrucomicrobiota</taxon>
        <taxon>Verrucomicrobiia</taxon>
        <taxon>Verrucomicrobiales</taxon>
        <taxon>Verrucomicrobiaceae</taxon>
        <taxon>Prosthecobacter</taxon>
    </lineage>
</organism>
<dbReference type="Gene3D" id="3.40.390.10">
    <property type="entry name" value="Collagenase (Catalytic Domain)"/>
    <property type="match status" value="1"/>
</dbReference>
<gene>
    <name evidence="1" type="ORF">ACFQDI_13025</name>
</gene>
<dbReference type="EMBL" id="JBHSMQ010000004">
    <property type="protein sequence ID" value="MFC5455783.1"/>
    <property type="molecule type" value="Genomic_DNA"/>
</dbReference>
<proteinExistence type="predicted"/>
<comment type="caution">
    <text evidence="1">The sequence shown here is derived from an EMBL/GenBank/DDBJ whole genome shotgun (WGS) entry which is preliminary data.</text>
</comment>
<dbReference type="SUPFAM" id="SSF49468">
    <property type="entry name" value="VHL"/>
    <property type="match status" value="1"/>
</dbReference>
<dbReference type="SUPFAM" id="SSF55486">
    <property type="entry name" value="Metalloproteases ('zincins'), catalytic domain"/>
    <property type="match status" value="2"/>
</dbReference>
<protein>
    <recommendedName>
        <fullName evidence="3">Metallopeptidase</fullName>
    </recommendedName>
</protein>
<dbReference type="InterPro" id="IPR024079">
    <property type="entry name" value="MetalloPept_cat_dom_sf"/>
</dbReference>
<evidence type="ECO:0000313" key="2">
    <source>
        <dbReference type="Proteomes" id="UP001596052"/>
    </source>
</evidence>
<dbReference type="InterPro" id="IPR037140">
    <property type="entry name" value="VHL_beta_dom_sf"/>
</dbReference>
<dbReference type="InterPro" id="IPR036208">
    <property type="entry name" value="VHL_sf"/>
</dbReference>
<keyword evidence="2" id="KW-1185">Reference proteome</keyword>
<evidence type="ECO:0008006" key="3">
    <source>
        <dbReference type="Google" id="ProtNLM"/>
    </source>
</evidence>
<reference evidence="2" key="1">
    <citation type="journal article" date="2019" name="Int. J. Syst. Evol. Microbiol.">
        <title>The Global Catalogue of Microorganisms (GCM) 10K type strain sequencing project: providing services to taxonomists for standard genome sequencing and annotation.</title>
        <authorList>
            <consortium name="The Broad Institute Genomics Platform"/>
            <consortium name="The Broad Institute Genome Sequencing Center for Infectious Disease"/>
            <person name="Wu L."/>
            <person name="Ma J."/>
        </authorList>
    </citation>
    <scope>NUCLEOTIDE SEQUENCE [LARGE SCALE GENOMIC DNA]</scope>
    <source>
        <strain evidence="2">CGMCC 4.1469</strain>
    </source>
</reference>
<accession>A0ABW0KSQ9</accession>
<evidence type="ECO:0000313" key="1">
    <source>
        <dbReference type="EMBL" id="MFC5455783.1"/>
    </source>
</evidence>
<dbReference type="RefSeq" id="WP_377167200.1">
    <property type="nucleotide sequence ID" value="NZ_JBHSMQ010000004.1"/>
</dbReference>
<dbReference type="Gene3D" id="2.60.40.780">
    <property type="entry name" value="von Hippel-Lindau disease tumour suppressor, beta domain"/>
    <property type="match status" value="1"/>
</dbReference>
<dbReference type="Proteomes" id="UP001596052">
    <property type="component" value="Unassembled WGS sequence"/>
</dbReference>
<name>A0ABW0KSQ9_9BACT</name>